<organism evidence="1 2">
    <name type="scientific">Sanguibacter inulinus</name>
    <dbReference type="NCBI Taxonomy" id="60922"/>
    <lineage>
        <taxon>Bacteria</taxon>
        <taxon>Bacillati</taxon>
        <taxon>Actinomycetota</taxon>
        <taxon>Actinomycetes</taxon>
        <taxon>Micrococcales</taxon>
        <taxon>Sanguibacteraceae</taxon>
        <taxon>Sanguibacter</taxon>
    </lineage>
</organism>
<evidence type="ECO:0000313" key="1">
    <source>
        <dbReference type="EMBL" id="NYS95090.1"/>
    </source>
</evidence>
<comment type="caution">
    <text evidence="1">The sequence shown here is derived from an EMBL/GenBank/DDBJ whole genome shotgun (WGS) entry which is preliminary data.</text>
</comment>
<dbReference type="AlphaFoldDB" id="A0A853EXF9"/>
<dbReference type="EMBL" id="JACBYE010000055">
    <property type="protein sequence ID" value="NYS95090.1"/>
    <property type="molecule type" value="Genomic_DNA"/>
</dbReference>
<accession>A0A853EXF9</accession>
<dbReference type="Proteomes" id="UP000561011">
    <property type="component" value="Unassembled WGS sequence"/>
</dbReference>
<name>A0A853EXF9_9MICO</name>
<protein>
    <submittedName>
        <fullName evidence="1">Uncharacterized protein</fullName>
    </submittedName>
</protein>
<proteinExistence type="predicted"/>
<feature type="non-terminal residue" evidence="1">
    <location>
        <position position="115"/>
    </location>
</feature>
<reference evidence="1 2" key="1">
    <citation type="submission" date="2020-07" db="EMBL/GenBank/DDBJ databases">
        <title>MOT database genomes.</title>
        <authorList>
            <person name="Joseph S."/>
            <person name="Aduse-Opoku J."/>
            <person name="Hashim A."/>
            <person name="Wade W."/>
            <person name="Curtis M."/>
        </authorList>
    </citation>
    <scope>NUCLEOTIDE SEQUENCE [LARGE SCALE GENOMIC DNA]</scope>
    <source>
        <strain evidence="1 2">DSM 100099</strain>
    </source>
</reference>
<gene>
    <name evidence="1" type="ORF">HZZ10_16360</name>
</gene>
<keyword evidence="2" id="KW-1185">Reference proteome</keyword>
<evidence type="ECO:0000313" key="2">
    <source>
        <dbReference type="Proteomes" id="UP000561011"/>
    </source>
</evidence>
<sequence length="115" mass="10693">MAATEPRGATHAPGAGARRWLGRGLTSLGALTVAGGLAVALSTSAQADETTPSAGPAQGLLVQGVVDLGAGVGDLGDALAGAVGGITAPVTDVVTGVVQGVVAPAAPAPAPQTPP</sequence>
<dbReference type="RefSeq" id="WP_218928889.1">
    <property type="nucleotide sequence ID" value="NZ_JACBYE010000055.1"/>
</dbReference>